<feature type="transmembrane region" description="Helical" evidence="1">
    <location>
        <begin position="167"/>
        <end position="187"/>
    </location>
</feature>
<reference evidence="3" key="1">
    <citation type="submission" date="2016-10" db="EMBL/GenBank/DDBJ databases">
        <authorList>
            <person name="Varghese N."/>
            <person name="Submissions S."/>
        </authorList>
    </citation>
    <scope>NUCLEOTIDE SEQUENCE [LARGE SCALE GENOMIC DNA]</scope>
    <source>
        <strain evidence="3">DSM 527</strain>
    </source>
</reference>
<gene>
    <name evidence="2" type="ORF">SAMN04488121_10482</name>
</gene>
<proteinExistence type="predicted"/>
<keyword evidence="1" id="KW-0472">Membrane</keyword>
<organism evidence="2 3">
    <name type="scientific">Chitinophaga filiformis</name>
    <name type="common">Myxococcus filiformis</name>
    <name type="synonym">Flexibacter filiformis</name>
    <dbReference type="NCBI Taxonomy" id="104663"/>
    <lineage>
        <taxon>Bacteria</taxon>
        <taxon>Pseudomonadati</taxon>
        <taxon>Bacteroidota</taxon>
        <taxon>Chitinophagia</taxon>
        <taxon>Chitinophagales</taxon>
        <taxon>Chitinophagaceae</taxon>
        <taxon>Chitinophaga</taxon>
    </lineage>
</organism>
<dbReference type="RefSeq" id="WP_089834273.1">
    <property type="nucleotide sequence ID" value="NZ_FNBN01000004.1"/>
</dbReference>
<dbReference type="Proteomes" id="UP000199045">
    <property type="component" value="Unassembled WGS sequence"/>
</dbReference>
<feature type="transmembrane region" description="Helical" evidence="1">
    <location>
        <begin position="263"/>
        <end position="284"/>
    </location>
</feature>
<dbReference type="PANTHER" id="PTHR37810">
    <property type="entry name" value="IMMUNITY PROTEIN SDPI"/>
    <property type="match status" value="1"/>
</dbReference>
<dbReference type="InterPro" id="IPR025962">
    <property type="entry name" value="SdpI/YhfL"/>
</dbReference>
<name>A0A1G7TV99_CHIFI</name>
<dbReference type="EMBL" id="FNBN01000004">
    <property type="protein sequence ID" value="SDG38659.1"/>
    <property type="molecule type" value="Genomic_DNA"/>
</dbReference>
<evidence type="ECO:0000256" key="1">
    <source>
        <dbReference type="SAM" id="Phobius"/>
    </source>
</evidence>
<evidence type="ECO:0000313" key="3">
    <source>
        <dbReference type="Proteomes" id="UP000199045"/>
    </source>
</evidence>
<feature type="transmembrane region" description="Helical" evidence="1">
    <location>
        <begin position="236"/>
        <end position="257"/>
    </location>
</feature>
<dbReference type="GO" id="GO:0009636">
    <property type="term" value="P:response to toxic substance"/>
    <property type="evidence" value="ECO:0007669"/>
    <property type="project" value="TreeGrafter"/>
</dbReference>
<feature type="transmembrane region" description="Helical" evidence="1">
    <location>
        <begin position="12"/>
        <end position="34"/>
    </location>
</feature>
<feature type="transmembrane region" description="Helical" evidence="1">
    <location>
        <begin position="91"/>
        <end position="114"/>
    </location>
</feature>
<dbReference type="STRING" id="104663.SAMN04488121_10482"/>
<dbReference type="OrthoDB" id="9808690at2"/>
<protein>
    <submittedName>
        <fullName evidence="2">Uncharacterized membrane protein</fullName>
    </submittedName>
</protein>
<keyword evidence="1" id="KW-1133">Transmembrane helix</keyword>
<feature type="transmembrane region" description="Helical" evidence="1">
    <location>
        <begin position="54"/>
        <end position="79"/>
    </location>
</feature>
<keyword evidence="1" id="KW-0812">Transmembrane</keyword>
<feature type="transmembrane region" description="Helical" evidence="1">
    <location>
        <begin position="193"/>
        <end position="211"/>
    </location>
</feature>
<evidence type="ECO:0000313" key="2">
    <source>
        <dbReference type="EMBL" id="SDG38659.1"/>
    </source>
</evidence>
<feature type="transmembrane region" description="Helical" evidence="1">
    <location>
        <begin position="126"/>
        <end position="146"/>
    </location>
</feature>
<dbReference type="Pfam" id="PF13630">
    <property type="entry name" value="SdpI"/>
    <property type="match status" value="1"/>
</dbReference>
<sequence>MKANNIEKEIPFILLFLMPWVVYLLLREQLPALIASHYTVDSGKWIADRHASPLGLMAGLSVCAIVVYLVMSLPAVLKAGRPKMSAGMRQWLYYFKLVIIAFMLLLPTYSLLAAGHQLPDLSDARIANISMILLLVTLNAFLYLLFSRVIGNMPKPISEKYYKIIWVSTHVVTSAGPLLVILASQGIHAERLIPELITLFIAICGNLLYNVRPNRFMGIRTPWTLRNEEVWRKTHHVGGIWCFAAGITGFIICIFAPESTLRFILSAVLILISVVCIGYSYWLYRKIVIH</sequence>
<accession>A0A1G7TV99</accession>
<dbReference type="AlphaFoldDB" id="A0A1G7TV99"/>
<dbReference type="PANTHER" id="PTHR37810:SF5">
    <property type="entry name" value="IMMUNITY PROTEIN SDPI"/>
    <property type="match status" value="1"/>
</dbReference>